<keyword evidence="13" id="KW-1185">Reference proteome</keyword>
<evidence type="ECO:0000313" key="13">
    <source>
        <dbReference type="Proteomes" id="UP000579605"/>
    </source>
</evidence>
<dbReference type="InterPro" id="IPR001915">
    <property type="entry name" value="Peptidase_M48"/>
</dbReference>
<dbReference type="CDD" id="cd07343">
    <property type="entry name" value="M48A_Zmpste24p_like"/>
    <property type="match status" value="1"/>
</dbReference>
<dbReference type="GO" id="GO:0071586">
    <property type="term" value="P:CAAX-box protein processing"/>
    <property type="evidence" value="ECO:0007669"/>
    <property type="project" value="InterPro"/>
</dbReference>
<keyword evidence="4 7" id="KW-0862">Zinc</keyword>
<feature type="transmembrane region" description="Helical" evidence="9">
    <location>
        <begin position="135"/>
        <end position="163"/>
    </location>
</feature>
<dbReference type="GO" id="GO:0046872">
    <property type="term" value="F:metal ion binding"/>
    <property type="evidence" value="ECO:0007669"/>
    <property type="project" value="UniProtKB-KW"/>
</dbReference>
<keyword evidence="1 8" id="KW-0645">Protease</keyword>
<sequence>MVALVALLAGLVVLVLVTTPWSPWARTSALLPTSTAPLTEDFDKTEIASSVAFQQLIGAPAYLTGAAGVVISAWLGLTRTGARIAGGLLPRVRRWWLRVVLGTFAVTLAIRILVLPFDLWLEIVRRDSGVSTQSFAGWAGDTAIAAAVTFVVTAALMVGMLALVRKFPRWWWALGSAIGAGMVVAGSFVYPVLVEPLYNHFTPMPPGQLRSALLDLAARDHVPVNDVLVADESRRTTRLNAYVSGFGSTRRIVVYDTLLADATPDQVRLIVAHELGHAKHNDVLRGTVVGAVGVASGMVALALLLDSARLRRRAGVRSAADPRVVALVLALTAIGMQATLPLQNAISRRIEASADVHALDLTRDPRGYAEVQRWLAVSNRSDLTPAPVLYVFYATHPTAPERIALIRSWSRRQGLPAVPAMATTE</sequence>
<evidence type="ECO:0000256" key="4">
    <source>
        <dbReference type="ARBA" id="ARBA00022833"/>
    </source>
</evidence>
<comment type="caution">
    <text evidence="12">The sequence shown here is derived from an EMBL/GenBank/DDBJ whole genome shotgun (WGS) entry which is preliminary data.</text>
</comment>
<feature type="domain" description="Peptidase M48" evidence="10">
    <location>
        <begin position="207"/>
        <end position="409"/>
    </location>
</feature>
<keyword evidence="5 8" id="KW-0482">Metalloprotease</keyword>
<evidence type="ECO:0000256" key="1">
    <source>
        <dbReference type="ARBA" id="ARBA00022670"/>
    </source>
</evidence>
<keyword evidence="9" id="KW-1133">Transmembrane helix</keyword>
<gene>
    <name evidence="12" type="ORF">F4554_002379</name>
</gene>
<dbReference type="Proteomes" id="UP000579605">
    <property type="component" value="Unassembled WGS sequence"/>
</dbReference>
<accession>A0A852Z9P4</accession>
<feature type="active site" description="Proton donor" evidence="6">
    <location>
        <position position="355"/>
    </location>
</feature>
<dbReference type="GO" id="GO:0004222">
    <property type="term" value="F:metalloendopeptidase activity"/>
    <property type="evidence" value="ECO:0007669"/>
    <property type="project" value="InterPro"/>
</dbReference>
<dbReference type="EMBL" id="JACBZH010000001">
    <property type="protein sequence ID" value="NYH89741.1"/>
    <property type="molecule type" value="Genomic_DNA"/>
</dbReference>
<dbReference type="PANTHER" id="PTHR10120">
    <property type="entry name" value="CAAX PRENYL PROTEASE 1"/>
    <property type="match status" value="1"/>
</dbReference>
<dbReference type="Gene3D" id="3.30.2010.10">
    <property type="entry name" value="Metalloproteases ('zincins'), catalytic domain"/>
    <property type="match status" value="1"/>
</dbReference>
<evidence type="ECO:0000256" key="2">
    <source>
        <dbReference type="ARBA" id="ARBA00022723"/>
    </source>
</evidence>
<name>A0A852Z9P4_9ACTN</name>
<keyword evidence="9" id="KW-0472">Membrane</keyword>
<dbReference type="InterPro" id="IPR027057">
    <property type="entry name" value="CAXX_Prtase_1"/>
</dbReference>
<feature type="transmembrane region" description="Helical" evidence="9">
    <location>
        <begin position="283"/>
        <end position="304"/>
    </location>
</feature>
<keyword evidence="3 8" id="KW-0378">Hydrolase</keyword>
<feature type="domain" description="CAAX prenyl protease 1 N-terminal" evidence="11">
    <location>
        <begin position="98"/>
        <end position="199"/>
    </location>
</feature>
<evidence type="ECO:0000256" key="8">
    <source>
        <dbReference type="RuleBase" id="RU003983"/>
    </source>
</evidence>
<feature type="transmembrane region" description="Helical" evidence="9">
    <location>
        <begin position="53"/>
        <end position="75"/>
    </location>
</feature>
<comment type="similarity">
    <text evidence="8">Belongs to the peptidase M48 family.</text>
</comment>
<evidence type="ECO:0000256" key="3">
    <source>
        <dbReference type="ARBA" id="ARBA00022801"/>
    </source>
</evidence>
<proteinExistence type="inferred from homology"/>
<evidence type="ECO:0000256" key="5">
    <source>
        <dbReference type="ARBA" id="ARBA00023049"/>
    </source>
</evidence>
<keyword evidence="9" id="KW-0812">Transmembrane</keyword>
<evidence type="ECO:0000256" key="6">
    <source>
        <dbReference type="PIRSR" id="PIRSR627057-1"/>
    </source>
</evidence>
<feature type="transmembrane region" description="Helical" evidence="9">
    <location>
        <begin position="95"/>
        <end position="115"/>
    </location>
</feature>
<feature type="active site" evidence="6">
    <location>
        <position position="274"/>
    </location>
</feature>
<reference evidence="12 13" key="1">
    <citation type="submission" date="2020-07" db="EMBL/GenBank/DDBJ databases">
        <title>Sequencing the genomes of 1000 actinobacteria strains.</title>
        <authorList>
            <person name="Klenk H.-P."/>
        </authorList>
    </citation>
    <scope>NUCLEOTIDE SEQUENCE [LARGE SCALE GENOMIC DNA]</scope>
    <source>
        <strain evidence="12 13">DSM 18448</strain>
    </source>
</reference>
<dbReference type="EC" id="3.4.24.84" evidence="12"/>
<evidence type="ECO:0000256" key="9">
    <source>
        <dbReference type="SAM" id="Phobius"/>
    </source>
</evidence>
<feature type="binding site" evidence="7">
    <location>
        <position position="351"/>
    </location>
    <ligand>
        <name>Zn(2+)</name>
        <dbReference type="ChEBI" id="CHEBI:29105"/>
        <note>catalytic</note>
    </ligand>
</feature>
<feature type="binding site" evidence="7">
    <location>
        <position position="273"/>
    </location>
    <ligand>
        <name>Zn(2+)</name>
        <dbReference type="ChEBI" id="CHEBI:29105"/>
        <note>catalytic</note>
    </ligand>
</feature>
<organism evidence="12 13">
    <name type="scientific">Actinopolymorpha rutila</name>
    <dbReference type="NCBI Taxonomy" id="446787"/>
    <lineage>
        <taxon>Bacteria</taxon>
        <taxon>Bacillati</taxon>
        <taxon>Actinomycetota</taxon>
        <taxon>Actinomycetes</taxon>
        <taxon>Propionibacteriales</taxon>
        <taxon>Actinopolymorphaceae</taxon>
        <taxon>Actinopolymorpha</taxon>
    </lineage>
</organism>
<keyword evidence="2 7" id="KW-0479">Metal-binding</keyword>
<evidence type="ECO:0000256" key="7">
    <source>
        <dbReference type="PIRSR" id="PIRSR627057-2"/>
    </source>
</evidence>
<evidence type="ECO:0000259" key="10">
    <source>
        <dbReference type="Pfam" id="PF01435"/>
    </source>
</evidence>
<dbReference type="RefSeq" id="WP_179787416.1">
    <property type="nucleotide sequence ID" value="NZ_BAAARR010000010.1"/>
</dbReference>
<evidence type="ECO:0000259" key="11">
    <source>
        <dbReference type="Pfam" id="PF16491"/>
    </source>
</evidence>
<dbReference type="InterPro" id="IPR032456">
    <property type="entry name" value="Peptidase_M48_N"/>
</dbReference>
<comment type="cofactor">
    <cofactor evidence="7 8">
        <name>Zn(2+)</name>
        <dbReference type="ChEBI" id="CHEBI:29105"/>
    </cofactor>
    <text evidence="7 8">Binds 1 zinc ion per subunit.</text>
</comment>
<dbReference type="Pfam" id="PF01435">
    <property type="entry name" value="Peptidase_M48"/>
    <property type="match status" value="1"/>
</dbReference>
<dbReference type="AlphaFoldDB" id="A0A852Z9P4"/>
<feature type="transmembrane region" description="Helical" evidence="9">
    <location>
        <begin position="170"/>
        <end position="193"/>
    </location>
</feature>
<feature type="binding site" evidence="7">
    <location>
        <position position="277"/>
    </location>
    <ligand>
        <name>Zn(2+)</name>
        <dbReference type="ChEBI" id="CHEBI:29105"/>
        <note>catalytic</note>
    </ligand>
</feature>
<evidence type="ECO:0000313" key="12">
    <source>
        <dbReference type="EMBL" id="NYH89741.1"/>
    </source>
</evidence>
<dbReference type="Pfam" id="PF16491">
    <property type="entry name" value="Peptidase_M48_N"/>
    <property type="match status" value="1"/>
</dbReference>
<protein>
    <submittedName>
        <fullName evidence="12">STE24 endopeptidase</fullName>
        <ecNumber evidence="12">3.4.24.84</ecNumber>
    </submittedName>
</protein>